<gene>
    <name evidence="4" type="ORF">GCM10007157_01810</name>
</gene>
<keyword evidence="2" id="KW-0547">Nucleotide-binding</keyword>
<dbReference type="PANTHER" id="PTHR12241">
    <property type="entry name" value="TUBULIN POLYGLUTAMYLASE"/>
    <property type="match status" value="1"/>
</dbReference>
<dbReference type="GO" id="GO:0070740">
    <property type="term" value="F:tubulin-glutamic acid ligase activity"/>
    <property type="evidence" value="ECO:0007669"/>
    <property type="project" value="TreeGrafter"/>
</dbReference>
<dbReference type="Pfam" id="PF05402">
    <property type="entry name" value="PqqD"/>
    <property type="match status" value="1"/>
</dbReference>
<accession>A0A8H9M9G0</accession>
<sequence length="771" mass="85094">MPPSTPRASESAPTFWLSGKRHAEQDHFFRRTLEAQQWKEGDECHWQAAWVTGMPLKRAFQHTSPTCKMNHIPGNAALTVKSRLHESLSGLRERMRHAFGDDHETVARLDFFPRAYEMPHDYPALIEDASANPHKHWILKPTNASKGQGVRVLKDPTTAPLTPNWLVQEYVANPHTIRGHKYVLRLYMLIASIDPLRVYLYDQGFAKLASEPWDPDDIDNPFSQLTNPDINALNIGAEIPVEFIDLERYREWLRDQGHDDDVLFHQLRDLATLTALSAADTMRLRTQEDGADPMGCYELIGLDCLVDDQLKPWILECNLSPSLGICAKPEHGGTVEEAVKGALVSDMLSLVGLYPRVTTPYIDAEALAAERKRSGGFVPLYPAATLEATLGYLPFIGLPSLADYQLASPELQQAIAFRAYGVSELIEGDQLALYHHPSGLYYQLNDSAALMWLMASEGESIEQMIAHLTAASGGQIAKEQLMSDLWATLTPWYQHGLLTLHTATSDEPKVYSERTASTAWQTTFYFAGRQWLLTAPSGAIAEHLARALSPLAKGVHDAASPAEPLHLLESANGYCLTNHSRVISARLKRPDILDAITRYCMKTASRAGELTLDIALLGNTQQQFACVLPAQMSPGVLDTLAQVATQHGLSVTRGARLSPQSPTRLVPLNLPLSDHDWTPLPHQPLETPLVVIVLSADADTLPEPLSSLSLLGALLPTAYETEHHLSVESLQALQTLCQRSEQVSLSLASQGHDLGAWLSRHVLQPTSHAAV</sequence>
<dbReference type="EMBL" id="BMXN01000001">
    <property type="protein sequence ID" value="GHD53928.1"/>
    <property type="molecule type" value="Genomic_DNA"/>
</dbReference>
<proteinExistence type="predicted"/>
<evidence type="ECO:0000256" key="1">
    <source>
        <dbReference type="ARBA" id="ARBA00022598"/>
    </source>
</evidence>
<dbReference type="AlphaFoldDB" id="A0A8H9M9G0"/>
<dbReference type="PROSITE" id="PS51221">
    <property type="entry name" value="TTL"/>
    <property type="match status" value="1"/>
</dbReference>
<comment type="caution">
    <text evidence="4">The sequence shown here is derived from an EMBL/GenBank/DDBJ whole genome shotgun (WGS) entry which is preliminary data.</text>
</comment>
<name>A0A8H9M9G0_9GAMM</name>
<dbReference type="Pfam" id="PF03133">
    <property type="entry name" value="TTL"/>
    <property type="match status" value="1"/>
</dbReference>
<evidence type="ECO:0000256" key="3">
    <source>
        <dbReference type="ARBA" id="ARBA00022840"/>
    </source>
</evidence>
<dbReference type="RefSeq" id="WP_189462581.1">
    <property type="nucleotide sequence ID" value="NZ_BMXN01000001.1"/>
</dbReference>
<dbReference type="SUPFAM" id="SSF56059">
    <property type="entry name" value="Glutathione synthetase ATP-binding domain-like"/>
    <property type="match status" value="1"/>
</dbReference>
<reference evidence="5" key="1">
    <citation type="journal article" date="2019" name="Int. J. Syst. Evol. Microbiol.">
        <title>The Global Catalogue of Microorganisms (GCM) 10K type strain sequencing project: providing services to taxonomists for standard genome sequencing and annotation.</title>
        <authorList>
            <consortium name="The Broad Institute Genomics Platform"/>
            <consortium name="The Broad Institute Genome Sequencing Center for Infectious Disease"/>
            <person name="Wu L."/>
            <person name="Ma J."/>
        </authorList>
    </citation>
    <scope>NUCLEOTIDE SEQUENCE [LARGE SCALE GENOMIC DNA]</scope>
    <source>
        <strain evidence="5">KCTC 22154</strain>
    </source>
</reference>
<evidence type="ECO:0008006" key="6">
    <source>
        <dbReference type="Google" id="ProtNLM"/>
    </source>
</evidence>
<dbReference type="Gene3D" id="3.30.470.20">
    <property type="entry name" value="ATP-grasp fold, B domain"/>
    <property type="match status" value="1"/>
</dbReference>
<dbReference type="GO" id="GO:0005524">
    <property type="term" value="F:ATP binding"/>
    <property type="evidence" value="ECO:0007669"/>
    <property type="project" value="UniProtKB-KW"/>
</dbReference>
<keyword evidence="5" id="KW-1185">Reference proteome</keyword>
<evidence type="ECO:0000313" key="5">
    <source>
        <dbReference type="Proteomes" id="UP000623776"/>
    </source>
</evidence>
<protein>
    <recommendedName>
        <fullName evidence="6">Amylase</fullName>
    </recommendedName>
</protein>
<dbReference type="InterPro" id="IPR004344">
    <property type="entry name" value="TTL/TTLL_fam"/>
</dbReference>
<evidence type="ECO:0000256" key="2">
    <source>
        <dbReference type="ARBA" id="ARBA00022741"/>
    </source>
</evidence>
<organism evidence="4 5">
    <name type="scientific">Vreelandella hamiltonii</name>
    <dbReference type="NCBI Taxonomy" id="502829"/>
    <lineage>
        <taxon>Bacteria</taxon>
        <taxon>Pseudomonadati</taxon>
        <taxon>Pseudomonadota</taxon>
        <taxon>Gammaproteobacteria</taxon>
        <taxon>Oceanospirillales</taxon>
        <taxon>Halomonadaceae</taxon>
        <taxon>Vreelandella</taxon>
    </lineage>
</organism>
<keyword evidence="1" id="KW-0436">Ligase</keyword>
<dbReference type="Proteomes" id="UP000623776">
    <property type="component" value="Unassembled WGS sequence"/>
</dbReference>
<keyword evidence="3" id="KW-0067">ATP-binding</keyword>
<dbReference type="GO" id="GO:0015631">
    <property type="term" value="F:tubulin binding"/>
    <property type="evidence" value="ECO:0007669"/>
    <property type="project" value="TreeGrafter"/>
</dbReference>
<dbReference type="InterPro" id="IPR008792">
    <property type="entry name" value="PQQD"/>
</dbReference>
<evidence type="ECO:0000313" key="4">
    <source>
        <dbReference type="EMBL" id="GHD53928.1"/>
    </source>
</evidence>
<dbReference type="GO" id="GO:0000226">
    <property type="term" value="P:microtubule cytoskeleton organization"/>
    <property type="evidence" value="ECO:0007669"/>
    <property type="project" value="TreeGrafter"/>
</dbReference>